<dbReference type="GeneID" id="111105873"/>
<gene>
    <name evidence="7" type="primary">LOC111105873</name>
</gene>
<feature type="domain" description="C1q" evidence="5">
    <location>
        <begin position="48"/>
        <end position="180"/>
    </location>
</feature>
<evidence type="ECO:0000259" key="5">
    <source>
        <dbReference type="PROSITE" id="PS50871"/>
    </source>
</evidence>
<feature type="chain" id="PRO_5034561956" evidence="4">
    <location>
        <begin position="16"/>
        <end position="180"/>
    </location>
</feature>
<evidence type="ECO:0000256" key="1">
    <source>
        <dbReference type="ARBA" id="ARBA00004613"/>
    </source>
</evidence>
<dbReference type="PANTHER" id="PTHR22923:SF116">
    <property type="entry name" value="C1Q DOMAIN-CONTAINING PROTEIN"/>
    <property type="match status" value="1"/>
</dbReference>
<dbReference type="Gene3D" id="2.60.120.40">
    <property type="match status" value="1"/>
</dbReference>
<keyword evidence="3 4" id="KW-0732">Signal</keyword>
<dbReference type="RefSeq" id="XP_022296036.1">
    <property type="nucleotide sequence ID" value="XM_022440328.1"/>
</dbReference>
<protein>
    <submittedName>
        <fullName evidence="7">Complement C1q-like protein 3</fullName>
    </submittedName>
</protein>
<dbReference type="SMART" id="SM00110">
    <property type="entry name" value="C1Q"/>
    <property type="match status" value="1"/>
</dbReference>
<dbReference type="Pfam" id="PF00386">
    <property type="entry name" value="C1q"/>
    <property type="match status" value="1"/>
</dbReference>
<dbReference type="GO" id="GO:0005576">
    <property type="term" value="C:extracellular region"/>
    <property type="evidence" value="ECO:0007669"/>
    <property type="project" value="UniProtKB-SubCell"/>
</dbReference>
<sequence>MFTFICFSLLYMVVAETLNQGVFLKNLNSYKNTCKEMGWAPTCHAETVKSQAVAFHVYLKNSITSLGNNQILKYDHVVTNIGEGYNTTTGKFTAPVSGVYSFSWTYMTKKGGVCYIGGVVDGRQLVWSAIHDQKAMWLSTTAHLVIQMRKGSEFWTPNYTGNAVYIHSFFTFLTGHKISD</sequence>
<dbReference type="Proteomes" id="UP000694844">
    <property type="component" value="Chromosome 8"/>
</dbReference>
<dbReference type="PROSITE" id="PS50871">
    <property type="entry name" value="C1Q"/>
    <property type="match status" value="1"/>
</dbReference>
<accession>A0A8B8AY20</accession>
<dbReference type="InterPro" id="IPR008983">
    <property type="entry name" value="Tumour_necrosis_fac-like_dom"/>
</dbReference>
<evidence type="ECO:0000256" key="2">
    <source>
        <dbReference type="ARBA" id="ARBA00022525"/>
    </source>
</evidence>
<dbReference type="OrthoDB" id="6159998at2759"/>
<organism evidence="6 7">
    <name type="scientific">Crassostrea virginica</name>
    <name type="common">Eastern oyster</name>
    <dbReference type="NCBI Taxonomy" id="6565"/>
    <lineage>
        <taxon>Eukaryota</taxon>
        <taxon>Metazoa</taxon>
        <taxon>Spiralia</taxon>
        <taxon>Lophotrochozoa</taxon>
        <taxon>Mollusca</taxon>
        <taxon>Bivalvia</taxon>
        <taxon>Autobranchia</taxon>
        <taxon>Pteriomorphia</taxon>
        <taxon>Ostreida</taxon>
        <taxon>Ostreoidea</taxon>
        <taxon>Ostreidae</taxon>
        <taxon>Crassostrea</taxon>
    </lineage>
</organism>
<keyword evidence="6" id="KW-1185">Reference proteome</keyword>
<dbReference type="SUPFAM" id="SSF49842">
    <property type="entry name" value="TNF-like"/>
    <property type="match status" value="1"/>
</dbReference>
<dbReference type="KEGG" id="cvn:111105873"/>
<name>A0A8B8AY20_CRAVI</name>
<dbReference type="InterPro" id="IPR001073">
    <property type="entry name" value="C1q_dom"/>
</dbReference>
<proteinExistence type="predicted"/>
<feature type="signal peptide" evidence="4">
    <location>
        <begin position="1"/>
        <end position="15"/>
    </location>
</feature>
<evidence type="ECO:0000256" key="3">
    <source>
        <dbReference type="ARBA" id="ARBA00022729"/>
    </source>
</evidence>
<reference evidence="7" key="1">
    <citation type="submission" date="2025-08" db="UniProtKB">
        <authorList>
            <consortium name="RefSeq"/>
        </authorList>
    </citation>
    <scope>IDENTIFICATION</scope>
    <source>
        <tissue evidence="7">Whole sample</tissue>
    </source>
</reference>
<dbReference type="AlphaFoldDB" id="A0A8B8AY20"/>
<comment type="subcellular location">
    <subcellularLocation>
        <location evidence="1">Secreted</location>
    </subcellularLocation>
</comment>
<evidence type="ECO:0000313" key="6">
    <source>
        <dbReference type="Proteomes" id="UP000694844"/>
    </source>
</evidence>
<evidence type="ECO:0000256" key="4">
    <source>
        <dbReference type="SAM" id="SignalP"/>
    </source>
</evidence>
<evidence type="ECO:0000313" key="7">
    <source>
        <dbReference type="RefSeq" id="XP_022296036.1"/>
    </source>
</evidence>
<keyword evidence="2" id="KW-0964">Secreted</keyword>
<dbReference type="PANTHER" id="PTHR22923">
    <property type="entry name" value="CEREBELLIN-RELATED"/>
    <property type="match status" value="1"/>
</dbReference>
<dbReference type="InterPro" id="IPR050822">
    <property type="entry name" value="Cerebellin_Synaptic_Org"/>
</dbReference>
<dbReference type="PRINTS" id="PR00007">
    <property type="entry name" value="COMPLEMNTC1Q"/>
</dbReference>